<evidence type="ECO:0000313" key="2">
    <source>
        <dbReference type="Proteomes" id="UP000024404"/>
    </source>
</evidence>
<keyword evidence="2" id="KW-1185">Reference proteome</keyword>
<reference evidence="2" key="1">
    <citation type="submission" date="2013-10" db="EMBL/GenBank/DDBJ databases">
        <title>Genome sequencing of Onchocerca volvulus.</title>
        <authorList>
            <person name="Cotton J."/>
            <person name="Tsai J."/>
            <person name="Stanley E."/>
            <person name="Tracey A."/>
            <person name="Holroyd N."/>
            <person name="Lustigman S."/>
            <person name="Berriman M."/>
        </authorList>
    </citation>
    <scope>NUCLEOTIDE SEQUENCE</scope>
</reference>
<dbReference type="EnsemblMetazoa" id="OVOC8524.1">
    <property type="protein sequence ID" value="OVOC8524.1"/>
    <property type="gene ID" value="WBGene00245333"/>
</dbReference>
<dbReference type="Proteomes" id="UP000024404">
    <property type="component" value="Unassembled WGS sequence"/>
</dbReference>
<accession>A0A8R1XZX5</accession>
<evidence type="ECO:0000313" key="1">
    <source>
        <dbReference type="EnsemblMetazoa" id="OVOC8524.1"/>
    </source>
</evidence>
<protein>
    <submittedName>
        <fullName evidence="1">Uncharacterized protein</fullName>
    </submittedName>
</protein>
<name>A0A8R1XZX5_ONCVO</name>
<proteinExistence type="predicted"/>
<organism evidence="1 2">
    <name type="scientific">Onchocerca volvulus</name>
    <dbReference type="NCBI Taxonomy" id="6282"/>
    <lineage>
        <taxon>Eukaryota</taxon>
        <taxon>Metazoa</taxon>
        <taxon>Ecdysozoa</taxon>
        <taxon>Nematoda</taxon>
        <taxon>Chromadorea</taxon>
        <taxon>Rhabditida</taxon>
        <taxon>Spirurina</taxon>
        <taxon>Spiruromorpha</taxon>
        <taxon>Filarioidea</taxon>
        <taxon>Onchocercidae</taxon>
        <taxon>Onchocerca</taxon>
    </lineage>
</organism>
<reference evidence="1" key="2">
    <citation type="submission" date="2022-06" db="UniProtKB">
        <authorList>
            <consortium name="EnsemblMetazoa"/>
        </authorList>
    </citation>
    <scope>IDENTIFICATION</scope>
</reference>
<sequence>MSGKRHKNLAASGFDPPTSGLWAQHASTAPRCCPTALTKRLFLYLGIESQVQLYLQHKVPNMGKKMEKAYYPSKIRFS</sequence>
<dbReference type="AlphaFoldDB" id="A0A8R1XZX5"/>
<dbReference type="EMBL" id="CMVM020000248">
    <property type="status" value="NOT_ANNOTATED_CDS"/>
    <property type="molecule type" value="Genomic_DNA"/>
</dbReference>